<keyword evidence="3" id="KW-0274">FAD</keyword>
<evidence type="ECO:0000259" key="6">
    <source>
        <dbReference type="Pfam" id="PF01494"/>
    </source>
</evidence>
<dbReference type="Pfam" id="PF01494">
    <property type="entry name" value="FAD_binding_3"/>
    <property type="match status" value="1"/>
</dbReference>
<dbReference type="InterPro" id="IPR036188">
    <property type="entry name" value="FAD/NAD-bd_sf"/>
</dbReference>
<protein>
    <recommendedName>
        <fullName evidence="6">FAD-binding domain-containing protein</fullName>
    </recommendedName>
</protein>
<evidence type="ECO:0000256" key="5">
    <source>
        <dbReference type="ARBA" id="ARBA00023033"/>
    </source>
</evidence>
<evidence type="ECO:0000256" key="4">
    <source>
        <dbReference type="ARBA" id="ARBA00023002"/>
    </source>
</evidence>
<dbReference type="Gene3D" id="3.50.50.60">
    <property type="entry name" value="FAD/NAD(P)-binding domain"/>
    <property type="match status" value="1"/>
</dbReference>
<evidence type="ECO:0000313" key="8">
    <source>
        <dbReference type="Proteomes" id="UP000019141"/>
    </source>
</evidence>
<dbReference type="SUPFAM" id="SSF54373">
    <property type="entry name" value="FAD-linked reductases, C-terminal domain"/>
    <property type="match status" value="1"/>
</dbReference>
<organism evidence="7 8">
    <name type="scientific">Entotheonella factor</name>
    <dbReference type="NCBI Taxonomy" id="1429438"/>
    <lineage>
        <taxon>Bacteria</taxon>
        <taxon>Pseudomonadati</taxon>
        <taxon>Nitrospinota/Tectimicrobiota group</taxon>
        <taxon>Candidatus Tectimicrobiota</taxon>
        <taxon>Candidatus Entotheonellia</taxon>
        <taxon>Candidatus Entotheonellales</taxon>
        <taxon>Candidatus Entotheonellaceae</taxon>
        <taxon>Candidatus Entotheonella</taxon>
    </lineage>
</organism>
<dbReference type="InterPro" id="IPR002938">
    <property type="entry name" value="FAD-bd"/>
</dbReference>
<keyword evidence="2" id="KW-0285">Flavoprotein</keyword>
<dbReference type="InterPro" id="IPR050493">
    <property type="entry name" value="FAD-dep_Monooxygenase_BioMet"/>
</dbReference>
<feature type="domain" description="FAD-binding" evidence="6">
    <location>
        <begin position="6"/>
        <end position="350"/>
    </location>
</feature>
<dbReference type="PATRIC" id="fig|1429438.4.peg.1812"/>
<evidence type="ECO:0000256" key="3">
    <source>
        <dbReference type="ARBA" id="ARBA00022827"/>
    </source>
</evidence>
<dbReference type="PROSITE" id="PS51257">
    <property type="entry name" value="PROKAR_LIPOPROTEIN"/>
    <property type="match status" value="1"/>
</dbReference>
<dbReference type="HOGENOM" id="CLU_009665_19_5_7"/>
<comment type="caution">
    <text evidence="7">The sequence shown here is derived from an EMBL/GenBank/DDBJ whole genome shotgun (WGS) entry which is preliminary data.</text>
</comment>
<dbReference type="PANTHER" id="PTHR13789">
    <property type="entry name" value="MONOOXYGENASE"/>
    <property type="match status" value="1"/>
</dbReference>
<dbReference type="GO" id="GO:0071949">
    <property type="term" value="F:FAD binding"/>
    <property type="evidence" value="ECO:0007669"/>
    <property type="project" value="InterPro"/>
</dbReference>
<keyword evidence="8" id="KW-1185">Reference proteome</keyword>
<comment type="cofactor">
    <cofactor evidence="1">
        <name>FAD</name>
        <dbReference type="ChEBI" id="CHEBI:57692"/>
    </cofactor>
</comment>
<dbReference type="AlphaFoldDB" id="W4LUL2"/>
<gene>
    <name evidence="7" type="ORF">ETSY1_08645</name>
</gene>
<dbReference type="EMBL" id="AZHW01000269">
    <property type="protein sequence ID" value="ETX01122.1"/>
    <property type="molecule type" value="Genomic_DNA"/>
</dbReference>
<proteinExistence type="predicted"/>
<dbReference type="SUPFAM" id="SSF51905">
    <property type="entry name" value="FAD/NAD(P)-binding domain"/>
    <property type="match status" value="1"/>
</dbReference>
<name>W4LUL2_ENTF1</name>
<dbReference type="GO" id="GO:0004497">
    <property type="term" value="F:monooxygenase activity"/>
    <property type="evidence" value="ECO:0007669"/>
    <property type="project" value="UniProtKB-KW"/>
</dbReference>
<accession>W4LUL2</accession>
<keyword evidence="5" id="KW-0503">Monooxygenase</keyword>
<dbReference type="PRINTS" id="PR00420">
    <property type="entry name" value="RNGMNOXGNASE"/>
</dbReference>
<keyword evidence="4" id="KW-0560">Oxidoreductase</keyword>
<dbReference type="Proteomes" id="UP000019141">
    <property type="component" value="Unassembled WGS sequence"/>
</dbReference>
<dbReference type="PANTHER" id="PTHR13789:SF318">
    <property type="entry name" value="GERANYLGERANYL DIPHOSPHATE REDUCTASE"/>
    <property type="match status" value="1"/>
</dbReference>
<evidence type="ECO:0000256" key="1">
    <source>
        <dbReference type="ARBA" id="ARBA00001974"/>
    </source>
</evidence>
<reference evidence="7 8" key="1">
    <citation type="journal article" date="2014" name="Nature">
        <title>An environmental bacterial taxon with a large and distinct metabolic repertoire.</title>
        <authorList>
            <person name="Wilson M.C."/>
            <person name="Mori T."/>
            <person name="Ruckert C."/>
            <person name="Uria A.R."/>
            <person name="Helf M.J."/>
            <person name="Takada K."/>
            <person name="Gernert C."/>
            <person name="Steffens U.A."/>
            <person name="Heycke N."/>
            <person name="Schmitt S."/>
            <person name="Rinke C."/>
            <person name="Helfrich E.J."/>
            <person name="Brachmann A.O."/>
            <person name="Gurgui C."/>
            <person name="Wakimoto T."/>
            <person name="Kracht M."/>
            <person name="Crusemann M."/>
            <person name="Hentschel U."/>
            <person name="Abe I."/>
            <person name="Matsunaga S."/>
            <person name="Kalinowski J."/>
            <person name="Takeyama H."/>
            <person name="Piel J."/>
        </authorList>
    </citation>
    <scope>NUCLEOTIDE SEQUENCE [LARGE SCALE GENOMIC DNA]</scope>
    <source>
        <strain evidence="8">TSY1</strain>
    </source>
</reference>
<evidence type="ECO:0000256" key="2">
    <source>
        <dbReference type="ARBA" id="ARBA00022630"/>
    </source>
</evidence>
<evidence type="ECO:0000313" key="7">
    <source>
        <dbReference type="EMBL" id="ETX01122.1"/>
    </source>
</evidence>
<sequence>MGVGKILIAGAGLGGLTAAGCLMKAGYEVEIYEQASELGEIGAGIQISANAMHVMRHLGVADDLDAVAVRPGSYEFRMWNTAELIQAFPLSEQHEDKHGAPYYHVHRADLHEVLARCVMAMKPGLITLNKKAVGFREDADGVTLAFEDGTSARGDLLVGADGIKSAIRAQMLGETRAVYTGDVAWRVTLPQAQVADYFNNLNQIVWMGPNRHAVTYFLRQGTLVNFVGIVESDEQPEESWTVRRPWEDLKADFEGWHESIQALIDNADKDACFLWALHIREPISEWSTDKVTLLGDAAHATLPYLAQGAAMAVEDGAVLARALGQEGDVVQALNLYQRNRVERTSRVVRESSANGMLYHATDPATIREAFSRRNMGKERDQWLFPYNPLTVALT</sequence>